<comment type="caution">
    <text evidence="1">The sequence shown here is derived from an EMBL/GenBank/DDBJ whole genome shotgun (WGS) entry which is preliminary data.</text>
</comment>
<dbReference type="RefSeq" id="WP_110311463.1">
    <property type="nucleotide sequence ID" value="NZ_QICL01000020.1"/>
</dbReference>
<proteinExistence type="predicted"/>
<dbReference type="Proteomes" id="UP000247973">
    <property type="component" value="Unassembled WGS sequence"/>
</dbReference>
<reference evidence="1 2" key="1">
    <citation type="submission" date="2018-03" db="EMBL/GenBank/DDBJ databases">
        <title>Genomic Encyclopedia of Archaeal and Bacterial Type Strains, Phase II (KMG-II): from individual species to whole genera.</title>
        <authorList>
            <person name="Goeker M."/>
        </authorList>
    </citation>
    <scope>NUCLEOTIDE SEQUENCE [LARGE SCALE GENOMIC DNA]</scope>
    <source>
        <strain evidence="1 2">DSM 100214</strain>
    </source>
</reference>
<organism evidence="1 2">
    <name type="scientific">Dysgonomonas alginatilytica</name>
    <dbReference type="NCBI Taxonomy" id="1605892"/>
    <lineage>
        <taxon>Bacteria</taxon>
        <taxon>Pseudomonadati</taxon>
        <taxon>Bacteroidota</taxon>
        <taxon>Bacteroidia</taxon>
        <taxon>Bacteroidales</taxon>
        <taxon>Dysgonomonadaceae</taxon>
        <taxon>Dysgonomonas</taxon>
    </lineage>
</organism>
<evidence type="ECO:0000313" key="1">
    <source>
        <dbReference type="EMBL" id="PXV62326.1"/>
    </source>
</evidence>
<sequence>MNKAEVILKVSDKSGVNENDCRKVLNAFEVVLSERLSDCISGAFYKTYSMTSFIKSKKDNK</sequence>
<dbReference type="AlphaFoldDB" id="A0A2V3PLU3"/>
<keyword evidence="2" id="KW-1185">Reference proteome</keyword>
<dbReference type="EMBL" id="QICL01000020">
    <property type="protein sequence ID" value="PXV62326.1"/>
    <property type="molecule type" value="Genomic_DNA"/>
</dbReference>
<accession>A0A2V3PLU3</accession>
<evidence type="ECO:0000313" key="2">
    <source>
        <dbReference type="Proteomes" id="UP000247973"/>
    </source>
</evidence>
<protein>
    <submittedName>
        <fullName evidence="1">Uncharacterized protein</fullName>
    </submittedName>
</protein>
<gene>
    <name evidence="1" type="ORF">CLV62_12013</name>
</gene>
<name>A0A2V3PLU3_9BACT</name>
<dbReference type="OrthoDB" id="997940at2"/>